<organism evidence="2 3">
    <name type="scientific">Mus spicilegus</name>
    <name type="common">Mound-building mouse</name>
    <dbReference type="NCBI Taxonomy" id="10103"/>
    <lineage>
        <taxon>Eukaryota</taxon>
        <taxon>Metazoa</taxon>
        <taxon>Chordata</taxon>
        <taxon>Craniata</taxon>
        <taxon>Vertebrata</taxon>
        <taxon>Euteleostomi</taxon>
        <taxon>Mammalia</taxon>
        <taxon>Eutheria</taxon>
        <taxon>Euarchontoglires</taxon>
        <taxon>Glires</taxon>
        <taxon>Rodentia</taxon>
        <taxon>Myomorpha</taxon>
        <taxon>Muroidea</taxon>
        <taxon>Muridae</taxon>
        <taxon>Murinae</taxon>
        <taxon>Mus</taxon>
        <taxon>Mus</taxon>
    </lineage>
</organism>
<dbReference type="Proteomes" id="UP000694415">
    <property type="component" value="Unplaced"/>
</dbReference>
<dbReference type="GeneTree" id="ENSGT00940000158722"/>
<dbReference type="AlphaFoldDB" id="A0A8C6I3W8"/>
<dbReference type="GO" id="GO:0000123">
    <property type="term" value="C:histone acetyltransferase complex"/>
    <property type="evidence" value="ECO:0007669"/>
    <property type="project" value="TreeGrafter"/>
</dbReference>
<reference evidence="2" key="1">
    <citation type="submission" date="2025-08" db="UniProtKB">
        <authorList>
            <consortium name="Ensembl"/>
        </authorList>
    </citation>
    <scope>IDENTIFICATION</scope>
</reference>
<evidence type="ECO:0000256" key="1">
    <source>
        <dbReference type="SAM" id="Phobius"/>
    </source>
</evidence>
<keyword evidence="1" id="KW-1133">Transmembrane helix</keyword>
<sequence length="126" mass="14587">SVSSDQIPFFSSGNQACGTYTFMEALITSLGAIVFRKDLISAMKIPDSHHVNPDSYYLFTDTWKEEWEKGVQVPANPDSVPTPSLRYWHVYNFDLGKELSWVFLFFWFFGVFFSPLGRNLRVCIHF</sequence>
<name>A0A8C6I3W8_MUSSI</name>
<evidence type="ECO:0000313" key="3">
    <source>
        <dbReference type="Proteomes" id="UP000694415"/>
    </source>
</evidence>
<dbReference type="InterPro" id="IPR050701">
    <property type="entry name" value="Histone_Mod_Regulator"/>
</dbReference>
<evidence type="ECO:0000313" key="2">
    <source>
        <dbReference type="Ensembl" id="ENSMSIP00000030107.1"/>
    </source>
</evidence>
<dbReference type="GO" id="GO:0006357">
    <property type="term" value="P:regulation of transcription by RNA polymerase II"/>
    <property type="evidence" value="ECO:0007669"/>
    <property type="project" value="TreeGrafter"/>
</dbReference>
<accession>A0A8C6I3W8</accession>
<reference evidence="2" key="2">
    <citation type="submission" date="2025-09" db="UniProtKB">
        <authorList>
            <consortium name="Ensembl"/>
        </authorList>
    </citation>
    <scope>IDENTIFICATION</scope>
</reference>
<protein>
    <submittedName>
        <fullName evidence="2">Uncharacterized protein</fullName>
    </submittedName>
</protein>
<dbReference type="PANTHER" id="PTHR13793">
    <property type="entry name" value="PHD FINGER PROTEINS"/>
    <property type="match status" value="1"/>
</dbReference>
<keyword evidence="1" id="KW-0472">Membrane</keyword>
<keyword evidence="3" id="KW-1185">Reference proteome</keyword>
<dbReference type="PANTHER" id="PTHR13793:SF27">
    <property type="entry name" value="PROTEIN JADE-3"/>
    <property type="match status" value="1"/>
</dbReference>
<feature type="transmembrane region" description="Helical" evidence="1">
    <location>
        <begin position="99"/>
        <end position="117"/>
    </location>
</feature>
<dbReference type="Ensembl" id="ENSMSIT00000037927.1">
    <property type="protein sequence ID" value="ENSMSIP00000030107.1"/>
    <property type="gene ID" value="ENSMSIG00000025259.1"/>
</dbReference>
<proteinExistence type="predicted"/>
<keyword evidence="1" id="KW-0812">Transmembrane</keyword>